<evidence type="ECO:0000313" key="1">
    <source>
        <dbReference type="EMBL" id="KOF85476.1"/>
    </source>
</evidence>
<dbReference type="Gene3D" id="3.60.10.10">
    <property type="entry name" value="Endonuclease/exonuclease/phosphatase"/>
    <property type="match status" value="1"/>
</dbReference>
<evidence type="ECO:0008006" key="2">
    <source>
        <dbReference type="Google" id="ProtNLM"/>
    </source>
</evidence>
<dbReference type="InterPro" id="IPR036691">
    <property type="entry name" value="Endo/exonu/phosph_ase_sf"/>
</dbReference>
<sequence>MGQHGMSQITNNGKCLINISEESNLVIGGTHFKHKNIHKLTWTSPGGKTKSQIDHIIINRRSDHYLLIAKLKLKLNKSCTRTTRNQRLDVTKSNDYTIKKQFQCITNQ</sequence>
<proteinExistence type="predicted"/>
<gene>
    <name evidence="1" type="ORF">OCBIM_22020271mg</name>
</gene>
<dbReference type="AlphaFoldDB" id="A0A0L8H866"/>
<accession>A0A0L8H866</accession>
<reference evidence="1" key="1">
    <citation type="submission" date="2015-07" db="EMBL/GenBank/DDBJ databases">
        <title>MeaNS - Measles Nucleotide Surveillance Program.</title>
        <authorList>
            <person name="Tran T."/>
            <person name="Druce J."/>
        </authorList>
    </citation>
    <scope>NUCLEOTIDE SEQUENCE</scope>
    <source>
        <strain evidence="1">UCB-OBI-ISO-001</strain>
        <tissue evidence="1">Gonad</tissue>
    </source>
</reference>
<name>A0A0L8H866_OCTBM</name>
<dbReference type="EMBL" id="KQ418881">
    <property type="protein sequence ID" value="KOF85476.1"/>
    <property type="molecule type" value="Genomic_DNA"/>
</dbReference>
<protein>
    <recommendedName>
        <fullName evidence="2">Endonuclease/exonuclease/phosphatase domain-containing protein</fullName>
    </recommendedName>
</protein>
<organism evidence="1">
    <name type="scientific">Octopus bimaculoides</name>
    <name type="common">California two-spotted octopus</name>
    <dbReference type="NCBI Taxonomy" id="37653"/>
    <lineage>
        <taxon>Eukaryota</taxon>
        <taxon>Metazoa</taxon>
        <taxon>Spiralia</taxon>
        <taxon>Lophotrochozoa</taxon>
        <taxon>Mollusca</taxon>
        <taxon>Cephalopoda</taxon>
        <taxon>Coleoidea</taxon>
        <taxon>Octopodiformes</taxon>
        <taxon>Octopoda</taxon>
        <taxon>Incirrata</taxon>
        <taxon>Octopodidae</taxon>
        <taxon>Octopus</taxon>
    </lineage>
</organism>